<dbReference type="SUPFAM" id="SSF103473">
    <property type="entry name" value="MFS general substrate transporter"/>
    <property type="match status" value="1"/>
</dbReference>
<dbReference type="EMBL" id="JBHRYJ010000002">
    <property type="protein sequence ID" value="MFC3676177.1"/>
    <property type="molecule type" value="Genomic_DNA"/>
</dbReference>
<dbReference type="InterPro" id="IPR020846">
    <property type="entry name" value="MFS_dom"/>
</dbReference>
<accession>A0ABV7VGV0</accession>
<evidence type="ECO:0000313" key="10">
    <source>
        <dbReference type="EMBL" id="MFC3676177.1"/>
    </source>
</evidence>
<comment type="subcellular location">
    <subcellularLocation>
        <location evidence="8">Cell inner membrane</location>
        <topology evidence="8">Multi-pass membrane protein</topology>
    </subcellularLocation>
    <subcellularLocation>
        <location evidence="1">Cell membrane</location>
        <topology evidence="1">Multi-pass membrane protein</topology>
    </subcellularLocation>
</comment>
<evidence type="ECO:0000259" key="9">
    <source>
        <dbReference type="PROSITE" id="PS50850"/>
    </source>
</evidence>
<gene>
    <name evidence="10" type="ORF">ACFOOQ_11525</name>
</gene>
<feature type="transmembrane region" description="Helical" evidence="8">
    <location>
        <begin position="246"/>
        <end position="264"/>
    </location>
</feature>
<evidence type="ECO:0000313" key="11">
    <source>
        <dbReference type="Proteomes" id="UP001595711"/>
    </source>
</evidence>
<dbReference type="InterPro" id="IPR004812">
    <property type="entry name" value="Efflux_drug-R_Bcr/CmlA"/>
</dbReference>
<feature type="transmembrane region" description="Helical" evidence="8">
    <location>
        <begin position="338"/>
        <end position="359"/>
    </location>
</feature>
<feature type="domain" description="Major facilitator superfamily (MFS) profile" evidence="9">
    <location>
        <begin position="6"/>
        <end position="390"/>
    </location>
</feature>
<keyword evidence="6 8" id="KW-1133">Transmembrane helix</keyword>
<comment type="caution">
    <text evidence="8">Lacks conserved residue(s) required for the propagation of feature annotation.</text>
</comment>
<feature type="transmembrane region" description="Helical" evidence="8">
    <location>
        <begin position="75"/>
        <end position="93"/>
    </location>
</feature>
<name>A0ABV7VGV0_9PROT</name>
<feature type="transmembrane region" description="Helical" evidence="8">
    <location>
        <begin position="276"/>
        <end position="302"/>
    </location>
</feature>
<comment type="similarity">
    <text evidence="2 8">Belongs to the major facilitator superfamily. Bcr/CmlA family.</text>
</comment>
<dbReference type="RefSeq" id="WP_379726291.1">
    <property type="nucleotide sequence ID" value="NZ_JBHRYJ010000002.1"/>
</dbReference>
<evidence type="ECO:0000256" key="5">
    <source>
        <dbReference type="ARBA" id="ARBA00022692"/>
    </source>
</evidence>
<comment type="caution">
    <text evidence="10">The sequence shown here is derived from an EMBL/GenBank/DDBJ whole genome shotgun (WGS) entry which is preliminary data.</text>
</comment>
<keyword evidence="11" id="KW-1185">Reference proteome</keyword>
<dbReference type="PANTHER" id="PTHR23502:SF132">
    <property type="entry name" value="POLYAMINE TRANSPORTER 2-RELATED"/>
    <property type="match status" value="1"/>
</dbReference>
<feature type="transmembrane region" description="Helical" evidence="8">
    <location>
        <begin position="308"/>
        <end position="326"/>
    </location>
</feature>
<feature type="transmembrane region" description="Helical" evidence="8">
    <location>
        <begin position="160"/>
        <end position="182"/>
    </location>
</feature>
<dbReference type="PROSITE" id="PS50850">
    <property type="entry name" value="MFS"/>
    <property type="match status" value="1"/>
</dbReference>
<dbReference type="CDD" id="cd17320">
    <property type="entry name" value="MFS_MdfA_MDR_like"/>
    <property type="match status" value="1"/>
</dbReference>
<feature type="transmembrane region" description="Helical" evidence="8">
    <location>
        <begin position="365"/>
        <end position="385"/>
    </location>
</feature>
<dbReference type="Pfam" id="PF07690">
    <property type="entry name" value="MFS_1"/>
    <property type="match status" value="1"/>
</dbReference>
<evidence type="ECO:0000256" key="1">
    <source>
        <dbReference type="ARBA" id="ARBA00004651"/>
    </source>
</evidence>
<feature type="transmembrane region" description="Helical" evidence="8">
    <location>
        <begin position="218"/>
        <end position="240"/>
    </location>
</feature>
<dbReference type="Proteomes" id="UP001595711">
    <property type="component" value="Unassembled WGS sequence"/>
</dbReference>
<feature type="transmembrane region" description="Helical" evidence="8">
    <location>
        <begin position="99"/>
        <end position="120"/>
    </location>
</feature>
<organism evidence="10 11">
    <name type="scientific">Ferrovibrio xuzhouensis</name>
    <dbReference type="NCBI Taxonomy" id="1576914"/>
    <lineage>
        <taxon>Bacteria</taxon>
        <taxon>Pseudomonadati</taxon>
        <taxon>Pseudomonadota</taxon>
        <taxon>Alphaproteobacteria</taxon>
        <taxon>Rhodospirillales</taxon>
        <taxon>Rhodospirillaceae</taxon>
        <taxon>Ferrovibrio</taxon>
    </lineage>
</organism>
<proteinExistence type="inferred from homology"/>
<dbReference type="InterPro" id="IPR011701">
    <property type="entry name" value="MFS"/>
</dbReference>
<feature type="transmembrane region" description="Helical" evidence="8">
    <location>
        <begin position="44"/>
        <end position="63"/>
    </location>
</feature>
<evidence type="ECO:0000256" key="4">
    <source>
        <dbReference type="ARBA" id="ARBA00022475"/>
    </source>
</evidence>
<feature type="transmembrane region" description="Helical" evidence="8">
    <location>
        <begin position="132"/>
        <end position="154"/>
    </location>
</feature>
<evidence type="ECO:0000256" key="8">
    <source>
        <dbReference type="RuleBase" id="RU365088"/>
    </source>
</evidence>
<dbReference type="PANTHER" id="PTHR23502">
    <property type="entry name" value="MAJOR FACILITATOR SUPERFAMILY"/>
    <property type="match status" value="1"/>
</dbReference>
<dbReference type="InterPro" id="IPR036259">
    <property type="entry name" value="MFS_trans_sf"/>
</dbReference>
<evidence type="ECO:0000256" key="7">
    <source>
        <dbReference type="ARBA" id="ARBA00023136"/>
    </source>
</evidence>
<keyword evidence="8" id="KW-0997">Cell inner membrane</keyword>
<sequence>MTRSVPLIIVTLGALSAFTPLAVDMYLPALPALAEDFAADAGQVQLTLSVFMAGMAGGQLLYGPVSDRFGRKLPLLAGALLFVAASLGCALAPGLDALIGLRLLQALGGCAGVVIARAMVRDLFAPQEAARVFSLLMLVTGIAPIVAPLIGGYLLTWFGWPSIFVMLAGTGALALVAAQISLPETRPAGGRLTLGSALRSYGLLFTDRNYVGFALSNGLSMGSLFTYIAGSPFVFISLFGLPAEQFGWLFGANACAILMAAQVNRRLLRRYGAASLLTAGSAIAAVAALVLVVFAAGGAGIWGIAPPLTVVVAMTGMVLPNGVACAMASQGERAGSAAALLGSLQYLCGGTAVTLLGLWPAGSAVPMATTMAACAVTGFTTRLLVTRRPAP</sequence>
<keyword evidence="4" id="KW-1003">Cell membrane</keyword>
<dbReference type="Gene3D" id="1.20.1720.10">
    <property type="entry name" value="Multidrug resistance protein D"/>
    <property type="match status" value="1"/>
</dbReference>
<keyword evidence="7 8" id="KW-0472">Membrane</keyword>
<evidence type="ECO:0000256" key="6">
    <source>
        <dbReference type="ARBA" id="ARBA00022989"/>
    </source>
</evidence>
<keyword evidence="3 8" id="KW-0813">Transport</keyword>
<protein>
    <recommendedName>
        <fullName evidence="8">Bcr/CflA family efflux transporter</fullName>
    </recommendedName>
</protein>
<keyword evidence="5 8" id="KW-0812">Transmembrane</keyword>
<dbReference type="NCBIfam" id="TIGR00710">
    <property type="entry name" value="efflux_Bcr_CflA"/>
    <property type="match status" value="1"/>
</dbReference>
<reference evidence="11" key="1">
    <citation type="journal article" date="2019" name="Int. J. Syst. Evol. Microbiol.">
        <title>The Global Catalogue of Microorganisms (GCM) 10K type strain sequencing project: providing services to taxonomists for standard genome sequencing and annotation.</title>
        <authorList>
            <consortium name="The Broad Institute Genomics Platform"/>
            <consortium name="The Broad Institute Genome Sequencing Center for Infectious Disease"/>
            <person name="Wu L."/>
            <person name="Ma J."/>
        </authorList>
    </citation>
    <scope>NUCLEOTIDE SEQUENCE [LARGE SCALE GENOMIC DNA]</scope>
    <source>
        <strain evidence="11">KCTC 42182</strain>
    </source>
</reference>
<dbReference type="NCBIfam" id="NF008314">
    <property type="entry name" value="PRK11102.1"/>
    <property type="match status" value="1"/>
</dbReference>
<evidence type="ECO:0000256" key="3">
    <source>
        <dbReference type="ARBA" id="ARBA00022448"/>
    </source>
</evidence>
<evidence type="ECO:0000256" key="2">
    <source>
        <dbReference type="ARBA" id="ARBA00006236"/>
    </source>
</evidence>